<feature type="transmembrane region" description="Helical" evidence="1">
    <location>
        <begin position="27"/>
        <end position="47"/>
    </location>
</feature>
<dbReference type="Proteomes" id="UP001150569">
    <property type="component" value="Unassembled WGS sequence"/>
</dbReference>
<gene>
    <name evidence="2" type="ORF">IWQ60_002939</name>
</gene>
<feature type="transmembrane region" description="Helical" evidence="1">
    <location>
        <begin position="131"/>
        <end position="153"/>
    </location>
</feature>
<keyword evidence="1" id="KW-0812">Transmembrane</keyword>
<sequence length="462" mass="51507">MTSVLSLVMVHNLFLATRTLRTNRQSIHITCFVMNLYLAVLSVVPLLRDAVDMSCRVYVTSFFAMYVGFLTFSGIVLIIKAYYASNFSRKLLCVLIVLLAATASVHTYGAAQTNVLPNLTSSTCIFEVQLSSFTISMGTDFAFNTVVSGIFLVQIFKAHQTFKSSLYILLFQDGIVFWIVTSLFPMVLAVVAVIDRDSVYFPHAILGYISIVQPREGIEVTVLFYVMSSILCIVLMHNLYMASRNLRTNRQTIYLVCFTMNLLLAVISVIPLFRDATNMSCRVYVNMFFTLYNVCIVFSGAILILKVYYASKFSKPLLAVLGILLIATTVTHIYAAALPVVTEYSGWGTCYFTMDESSFIASMATDLAFNSLVSGLLLTIVFRAHRKRSSGLYVVLFKDGIVFWIITALFPIIIAVGSYFHDNVLANLVVAYVLVTSRLIVWQLRCTVKRASKKSKGGAAFI</sequence>
<keyword evidence="1" id="KW-0472">Membrane</keyword>
<feature type="transmembrane region" description="Helical" evidence="1">
    <location>
        <begin position="252"/>
        <end position="273"/>
    </location>
</feature>
<accession>A0A9W8ABB3</accession>
<evidence type="ECO:0000256" key="1">
    <source>
        <dbReference type="SAM" id="Phobius"/>
    </source>
</evidence>
<comment type="caution">
    <text evidence="2">The sequence shown here is derived from an EMBL/GenBank/DDBJ whole genome shotgun (WGS) entry which is preliminary data.</text>
</comment>
<feature type="transmembrane region" description="Helical" evidence="1">
    <location>
        <begin position="91"/>
        <end position="111"/>
    </location>
</feature>
<feature type="transmembrane region" description="Helical" evidence="1">
    <location>
        <begin position="317"/>
        <end position="338"/>
    </location>
</feature>
<feature type="transmembrane region" description="Helical" evidence="1">
    <location>
        <begin position="426"/>
        <end position="444"/>
    </location>
</feature>
<organism evidence="2 3">
    <name type="scientific">Tieghemiomyces parasiticus</name>
    <dbReference type="NCBI Taxonomy" id="78921"/>
    <lineage>
        <taxon>Eukaryota</taxon>
        <taxon>Fungi</taxon>
        <taxon>Fungi incertae sedis</taxon>
        <taxon>Zoopagomycota</taxon>
        <taxon>Kickxellomycotina</taxon>
        <taxon>Dimargaritomycetes</taxon>
        <taxon>Dimargaritales</taxon>
        <taxon>Dimargaritaceae</taxon>
        <taxon>Tieghemiomyces</taxon>
    </lineage>
</organism>
<protein>
    <submittedName>
        <fullName evidence="2">Uncharacterized protein</fullName>
    </submittedName>
</protein>
<keyword evidence="1" id="KW-1133">Transmembrane helix</keyword>
<evidence type="ECO:0000313" key="3">
    <source>
        <dbReference type="Proteomes" id="UP001150569"/>
    </source>
</evidence>
<evidence type="ECO:0000313" key="2">
    <source>
        <dbReference type="EMBL" id="KAJ1927432.1"/>
    </source>
</evidence>
<keyword evidence="3" id="KW-1185">Reference proteome</keyword>
<feature type="transmembrane region" description="Helical" evidence="1">
    <location>
        <begin position="285"/>
        <end position="305"/>
    </location>
</feature>
<proteinExistence type="predicted"/>
<feature type="transmembrane region" description="Helical" evidence="1">
    <location>
        <begin position="222"/>
        <end position="240"/>
    </location>
</feature>
<feature type="transmembrane region" description="Helical" evidence="1">
    <location>
        <begin position="401"/>
        <end position="420"/>
    </location>
</feature>
<dbReference type="EMBL" id="JANBPT010000118">
    <property type="protein sequence ID" value="KAJ1927432.1"/>
    <property type="molecule type" value="Genomic_DNA"/>
</dbReference>
<feature type="transmembrane region" description="Helical" evidence="1">
    <location>
        <begin position="59"/>
        <end position="79"/>
    </location>
</feature>
<name>A0A9W8ABB3_9FUNG</name>
<dbReference type="AlphaFoldDB" id="A0A9W8ABB3"/>
<reference evidence="2" key="1">
    <citation type="submission" date="2022-07" db="EMBL/GenBank/DDBJ databases">
        <title>Phylogenomic reconstructions and comparative analyses of Kickxellomycotina fungi.</title>
        <authorList>
            <person name="Reynolds N.K."/>
            <person name="Stajich J.E."/>
            <person name="Barry K."/>
            <person name="Grigoriev I.V."/>
            <person name="Crous P."/>
            <person name="Smith M.E."/>
        </authorList>
    </citation>
    <scope>NUCLEOTIDE SEQUENCE</scope>
    <source>
        <strain evidence="2">RSA 861</strain>
    </source>
</reference>
<feature type="transmembrane region" description="Helical" evidence="1">
    <location>
        <begin position="358"/>
        <end position="381"/>
    </location>
</feature>
<feature type="transmembrane region" description="Helical" evidence="1">
    <location>
        <begin position="165"/>
        <end position="194"/>
    </location>
</feature>